<dbReference type="AlphaFoldDB" id="A0A1D8PMH7"/>
<dbReference type="RefSeq" id="XP_019330938.1">
    <property type="nucleotide sequence ID" value="XM_019475393.1"/>
</dbReference>
<dbReference type="GO" id="GO:0005816">
    <property type="term" value="C:spindle pole body"/>
    <property type="evidence" value="ECO:0000314"/>
    <property type="project" value="CGD"/>
</dbReference>
<dbReference type="GO" id="GO:0033566">
    <property type="term" value="P:gamma-tubulin complex localization"/>
    <property type="evidence" value="ECO:0007669"/>
    <property type="project" value="InterPro"/>
</dbReference>
<dbReference type="InterPro" id="IPR022214">
    <property type="entry name" value="MZT1"/>
</dbReference>
<accession>A0A1D8PMH7</accession>
<dbReference type="GO" id="GO:0090307">
    <property type="term" value="P:mitotic spindle assembly"/>
    <property type="evidence" value="ECO:0000315"/>
    <property type="project" value="CGD"/>
</dbReference>
<keyword evidence="3" id="KW-1185">Reference proteome</keyword>
<dbReference type="KEGG" id="cal:CAALFM_C406080WA"/>
<dbReference type="GeneID" id="30515280"/>
<dbReference type="EMBL" id="CP017626">
    <property type="protein sequence ID" value="AOW29335.1"/>
    <property type="molecule type" value="Genomic_DNA"/>
</dbReference>
<dbReference type="CGD" id="CAL0000198336">
    <property type="gene designation" value="MZT1"/>
</dbReference>
<evidence type="ECO:0000313" key="3">
    <source>
        <dbReference type="Proteomes" id="UP000000559"/>
    </source>
</evidence>
<reference evidence="2 3" key="3">
    <citation type="journal article" date="2013" name="Genome Biol.">
        <title>Assembly of a phased diploid Candida albicans genome facilitates allele-specific measurements and provides a simple model for repeat and indel structure.</title>
        <authorList>
            <person name="Muzzey D."/>
            <person name="Schwartz K."/>
            <person name="Weissman J.S."/>
            <person name="Sherlock G."/>
        </authorList>
    </citation>
    <scope>NUCLEOTIDE SEQUENCE [LARGE SCALE GENOMIC DNA]</scope>
    <source>
        <strain evidence="3">SC5314 / ATCC MYA-2876</strain>
    </source>
</reference>
<reference evidence="2 3" key="1">
    <citation type="journal article" date="2004" name="Proc. Natl. Acad. Sci. U.S.A.">
        <title>The diploid genome sequence of Candida albicans.</title>
        <authorList>
            <person name="Jones T."/>
            <person name="Federspiel N.A."/>
            <person name="Chibana H."/>
            <person name="Dungan J."/>
            <person name="Kalman S."/>
            <person name="Magee B.B."/>
            <person name="Newport G."/>
            <person name="Thorstenson Y.R."/>
            <person name="Agabian N."/>
            <person name="Magee P.T."/>
            <person name="Davis R.W."/>
            <person name="Scherer S."/>
        </authorList>
    </citation>
    <scope>NUCLEOTIDE SEQUENCE [LARGE SCALE GENOMIC DNA]</scope>
    <source>
        <strain evidence="3">SC5314 / ATCC MYA-2876</strain>
    </source>
</reference>
<dbReference type="Proteomes" id="UP000000559">
    <property type="component" value="Chromosome 4"/>
</dbReference>
<dbReference type="OrthoDB" id="48571at2759"/>
<dbReference type="GO" id="GO:0000931">
    <property type="term" value="C:gamma-tubulin ring complex"/>
    <property type="evidence" value="ECO:0007669"/>
    <property type="project" value="InterPro"/>
</dbReference>
<sequence length="58" mass="6457">MPPDPNSMIVELARLMNCVQLDETVLQLCIKLLDEGANPQQLAKHILAIKKETNSILT</sequence>
<proteinExistence type="predicted"/>
<evidence type="ECO:0000313" key="1">
    <source>
        <dbReference type="CGD" id="CAL0000198336"/>
    </source>
</evidence>
<dbReference type="VEuPathDB" id="FungiDB:C4_06080W_A"/>
<protein>
    <submittedName>
        <fullName evidence="2">Uncharacterized protein</fullName>
    </submittedName>
</protein>
<dbReference type="SMR" id="A0A1D8PMH7"/>
<name>A0A1D8PMH7_CANAL</name>
<dbReference type="InParanoid" id="A0A1D8PMH7"/>
<organism evidence="2 3">
    <name type="scientific">Candida albicans (strain SC5314 / ATCC MYA-2876)</name>
    <name type="common">Yeast</name>
    <dbReference type="NCBI Taxonomy" id="237561"/>
    <lineage>
        <taxon>Eukaryota</taxon>
        <taxon>Fungi</taxon>
        <taxon>Dikarya</taxon>
        <taxon>Ascomycota</taxon>
        <taxon>Saccharomycotina</taxon>
        <taxon>Pichiomycetes</taxon>
        <taxon>Debaryomycetaceae</taxon>
        <taxon>Candida/Lodderomyces clade</taxon>
        <taxon>Candida</taxon>
    </lineage>
</organism>
<gene>
    <name evidence="1" type="primary">MZT1</name>
    <name evidence="2" type="ordered locus">CAALFM_C406080WA</name>
    <name evidence="1" type="ordered locus">orf19.4418.1</name>
</gene>
<dbReference type="Pfam" id="PF12554">
    <property type="entry name" value="MOZART1"/>
    <property type="match status" value="1"/>
</dbReference>
<dbReference type="STRING" id="237561.A0A1D8PMH7"/>
<evidence type="ECO:0000313" key="2">
    <source>
        <dbReference type="EMBL" id="AOW29335.1"/>
    </source>
</evidence>
<reference evidence="2 3" key="2">
    <citation type="journal article" date="2007" name="Genome Biol.">
        <title>Assembly of the Candida albicans genome into sixteen supercontigs aligned on the eight chromosomes.</title>
        <authorList>
            <person name="van het Hoog M."/>
            <person name="Rast T.J."/>
            <person name="Martchenko M."/>
            <person name="Grindle S."/>
            <person name="Dignard D."/>
            <person name="Hogues H."/>
            <person name="Cuomo C."/>
            <person name="Berriman M."/>
            <person name="Scherer S."/>
            <person name="Magee B.B."/>
            <person name="Whiteway M."/>
            <person name="Chibana H."/>
            <person name="Nantel A."/>
            <person name="Magee P.T."/>
        </authorList>
    </citation>
    <scope>GENOME REANNOTATION</scope>
    <source>
        <strain evidence="3">SC5314 / ATCC MYA-2876</strain>
    </source>
</reference>